<name>A0ABS2FC35_9BACE</name>
<evidence type="ECO:0000259" key="2">
    <source>
        <dbReference type="Pfam" id="PF13439"/>
    </source>
</evidence>
<dbReference type="RefSeq" id="WP_204501193.1">
    <property type="nucleotide sequence ID" value="NZ_JACJKJ010000020.1"/>
</dbReference>
<dbReference type="InterPro" id="IPR050194">
    <property type="entry name" value="Glycosyltransferase_grp1"/>
</dbReference>
<feature type="domain" description="Glycosyl transferase family 1" evidence="1">
    <location>
        <begin position="198"/>
        <end position="321"/>
    </location>
</feature>
<gene>
    <name evidence="3" type="ORF">H6A24_12440</name>
</gene>
<dbReference type="SUPFAM" id="SSF53756">
    <property type="entry name" value="UDP-Glycosyltransferase/glycogen phosphorylase"/>
    <property type="match status" value="1"/>
</dbReference>
<proteinExistence type="predicted"/>
<evidence type="ECO:0000259" key="1">
    <source>
        <dbReference type="Pfam" id="PF00534"/>
    </source>
</evidence>
<dbReference type="CDD" id="cd03812">
    <property type="entry name" value="GT4_CapH-like"/>
    <property type="match status" value="1"/>
</dbReference>
<sequence>MSEPIRILNLFTIMNRGGAETMVMNYYRKIDKTKVQFDFMVHRQERGAYDDEIEAMGGRIFRMCPIYPQNIFRYKRLLREFFDTHPEYRILHSHMSELGYFAFKEAVRHHVPVRICHAHSSPNFSIETWKEKLKVLPRELLARRIRRLTTDFFVCSPKAGNWLFGVKNASRFVMMNNAVDTERFKYRRDLALKKKKEMGWGNKIVVGHVGRLIVPKNHVFLLSLFEQFHRVVSDSILVLVGDGNQRKTLMEKAQQLGIEDYVHFLLTRTDTDELYNAFNIFVFPSLYEGLPVSLIEAQSAGLPCIISNTISSQAKLLDSCKILSLSAGYNVWVEAMITALKEKRKDTSSEIKQAGFDIATNAKWLTQYYINRFNGNG</sequence>
<dbReference type="InterPro" id="IPR001296">
    <property type="entry name" value="Glyco_trans_1"/>
</dbReference>
<dbReference type="PANTHER" id="PTHR45947">
    <property type="entry name" value="SULFOQUINOVOSYL TRANSFERASE SQD2"/>
    <property type="match status" value="1"/>
</dbReference>
<dbReference type="PANTHER" id="PTHR45947:SF3">
    <property type="entry name" value="SULFOQUINOVOSYL TRANSFERASE SQD2"/>
    <property type="match status" value="1"/>
</dbReference>
<protein>
    <submittedName>
        <fullName evidence="3">Glycosyltransferase family 1 protein</fullName>
    </submittedName>
</protein>
<dbReference type="Pfam" id="PF13439">
    <property type="entry name" value="Glyco_transf_4"/>
    <property type="match status" value="1"/>
</dbReference>
<accession>A0ABS2FC35</accession>
<organism evidence="3 4">
    <name type="scientific">Bacteroides caecicola</name>
    <dbReference type="NCBI Taxonomy" id="1462569"/>
    <lineage>
        <taxon>Bacteria</taxon>
        <taxon>Pseudomonadati</taxon>
        <taxon>Bacteroidota</taxon>
        <taxon>Bacteroidia</taxon>
        <taxon>Bacteroidales</taxon>
        <taxon>Bacteroidaceae</taxon>
        <taxon>Bacteroides</taxon>
    </lineage>
</organism>
<dbReference type="Gene3D" id="3.40.50.2000">
    <property type="entry name" value="Glycogen Phosphorylase B"/>
    <property type="match status" value="2"/>
</dbReference>
<dbReference type="Proteomes" id="UP000782117">
    <property type="component" value="Unassembled WGS sequence"/>
</dbReference>
<keyword evidence="4" id="KW-1185">Reference proteome</keyword>
<dbReference type="InterPro" id="IPR028098">
    <property type="entry name" value="Glyco_trans_4-like_N"/>
</dbReference>
<dbReference type="EMBL" id="JACJKJ010000020">
    <property type="protein sequence ID" value="MBM6807293.1"/>
    <property type="molecule type" value="Genomic_DNA"/>
</dbReference>
<feature type="domain" description="Glycosyltransferase subfamily 4-like N-terminal" evidence="2">
    <location>
        <begin position="17"/>
        <end position="183"/>
    </location>
</feature>
<dbReference type="Pfam" id="PF00534">
    <property type="entry name" value="Glycos_transf_1"/>
    <property type="match status" value="1"/>
</dbReference>
<evidence type="ECO:0000313" key="4">
    <source>
        <dbReference type="Proteomes" id="UP000782117"/>
    </source>
</evidence>
<evidence type="ECO:0000313" key="3">
    <source>
        <dbReference type="EMBL" id="MBM6807293.1"/>
    </source>
</evidence>
<comment type="caution">
    <text evidence="3">The sequence shown here is derived from an EMBL/GenBank/DDBJ whole genome shotgun (WGS) entry which is preliminary data.</text>
</comment>
<reference evidence="3 4" key="1">
    <citation type="journal article" date="2021" name="Sci. Rep.">
        <title>The distribution of antibiotic resistance genes in chicken gut microbiota commensals.</title>
        <authorList>
            <person name="Juricova H."/>
            <person name="Matiasovicova J."/>
            <person name="Kubasova T."/>
            <person name="Cejkova D."/>
            <person name="Rychlik I."/>
        </authorList>
    </citation>
    <scope>NUCLEOTIDE SEQUENCE [LARGE SCALE GENOMIC DNA]</scope>
    <source>
        <strain evidence="3 4">An768</strain>
    </source>
</reference>